<dbReference type="EMBL" id="CP064955">
    <property type="protein sequence ID" value="QPK82395.1"/>
    <property type="molecule type" value="Genomic_DNA"/>
</dbReference>
<proteinExistence type="predicted"/>
<keyword evidence="2" id="KW-1185">Reference proteome</keyword>
<dbReference type="PANTHER" id="PTHR30363:SF28">
    <property type="entry name" value="TRANSCRIPTIONAL REGULATORY PROTEIN-RELATED"/>
    <property type="match status" value="1"/>
</dbReference>
<sequence>MVEKARSIGGETRRAVMSFLLKHGPVTAADLGDHLGLSAAGVRRHLDKLVDEQLAETCGPNLVAGEEATRGRPAKHYRLTAQGRELFGSHYDSLASDAIGILRDIGGEEAVRALARERIRKILDGVEGVTESDGDVEAVARNLADALDDNGYAATVTRAGTGIQICQHHCPVSAVATQHPEICDAEHEAISALVGRHVQPLALIADGNGICTTNIPLAAVKDPVTAHETHTERSGDLD</sequence>
<dbReference type="Proteomes" id="UP000594586">
    <property type="component" value="Chromosome"/>
</dbReference>
<organism evidence="1 2">
    <name type="scientific">Corynebacterium qintianiae</name>
    <dbReference type="NCBI Taxonomy" id="2709392"/>
    <lineage>
        <taxon>Bacteria</taxon>
        <taxon>Bacillati</taxon>
        <taxon>Actinomycetota</taxon>
        <taxon>Actinomycetes</taxon>
        <taxon>Mycobacteriales</taxon>
        <taxon>Corynebacteriaceae</taxon>
        <taxon>Corynebacterium</taxon>
    </lineage>
</organism>
<evidence type="ECO:0000313" key="2">
    <source>
        <dbReference type="Proteomes" id="UP000594586"/>
    </source>
</evidence>
<dbReference type="InterPro" id="IPR050313">
    <property type="entry name" value="Carb_Metab_HTH_regulators"/>
</dbReference>
<dbReference type="Pfam" id="PF12840">
    <property type="entry name" value="HTH_20"/>
    <property type="match status" value="1"/>
</dbReference>
<dbReference type="AlphaFoldDB" id="A0A7T0PE44"/>
<dbReference type="Gene3D" id="1.10.10.10">
    <property type="entry name" value="Winged helix-like DNA-binding domain superfamily/Winged helix DNA-binding domain"/>
    <property type="match status" value="1"/>
</dbReference>
<dbReference type="InterPro" id="IPR036388">
    <property type="entry name" value="WH-like_DNA-bd_sf"/>
</dbReference>
<dbReference type="SUPFAM" id="SSF46785">
    <property type="entry name" value="Winged helix' DNA-binding domain"/>
    <property type="match status" value="1"/>
</dbReference>
<reference evidence="1 2" key="1">
    <citation type="submission" date="2020-11" db="EMBL/GenBank/DDBJ databases">
        <title>Corynebacterium sp. MC1420.</title>
        <authorList>
            <person name="Zhou J."/>
        </authorList>
    </citation>
    <scope>NUCLEOTIDE SEQUENCE [LARGE SCALE GENOMIC DNA]</scope>
    <source>
        <strain evidence="1 2">MC1420</strain>
    </source>
</reference>
<dbReference type="InterPro" id="IPR011991">
    <property type="entry name" value="ArsR-like_HTH"/>
</dbReference>
<dbReference type="InterPro" id="IPR036390">
    <property type="entry name" value="WH_DNA-bd_sf"/>
</dbReference>
<accession>A0A7T0PE44</accession>
<name>A0A7T0PE44_9CORY</name>
<dbReference type="CDD" id="cd00090">
    <property type="entry name" value="HTH_ARSR"/>
    <property type="match status" value="1"/>
</dbReference>
<dbReference type="RefSeq" id="WP_165004050.1">
    <property type="nucleotide sequence ID" value="NZ_CP064955.1"/>
</dbReference>
<evidence type="ECO:0000313" key="1">
    <source>
        <dbReference type="EMBL" id="QPK82395.1"/>
    </source>
</evidence>
<dbReference type="KEGG" id="cqn:G7Y29_05640"/>
<protein>
    <submittedName>
        <fullName evidence="1">Transcriptional regulator</fullName>
    </submittedName>
</protein>
<dbReference type="PANTHER" id="PTHR30363">
    <property type="entry name" value="HTH-TYPE TRANSCRIPTIONAL REGULATOR SRLR-RELATED"/>
    <property type="match status" value="1"/>
</dbReference>
<gene>
    <name evidence="1" type="ORF">G7Y29_05640</name>
</gene>